<name>A0ABV0C191_9SPHI</name>
<comment type="subcellular location">
    <subcellularLocation>
        <location evidence="1">Cell outer membrane</location>
    </subcellularLocation>
</comment>
<dbReference type="SUPFAM" id="SSF49464">
    <property type="entry name" value="Carboxypeptidase regulatory domain-like"/>
    <property type="match status" value="1"/>
</dbReference>
<dbReference type="Gene3D" id="2.170.130.10">
    <property type="entry name" value="TonB-dependent receptor, plug domain"/>
    <property type="match status" value="1"/>
</dbReference>
<keyword evidence="2" id="KW-0472">Membrane</keyword>
<dbReference type="Gene3D" id="2.40.170.20">
    <property type="entry name" value="TonB-dependent receptor, beta-barrel domain"/>
    <property type="match status" value="1"/>
</dbReference>
<dbReference type="InterPro" id="IPR037066">
    <property type="entry name" value="Plug_dom_sf"/>
</dbReference>
<dbReference type="Pfam" id="PF14905">
    <property type="entry name" value="OMP_b-brl_3"/>
    <property type="match status" value="1"/>
</dbReference>
<protein>
    <submittedName>
        <fullName evidence="7">TonB-dependent receptor</fullName>
    </submittedName>
</protein>
<organism evidence="7 8">
    <name type="scientific">Sphingobacterium kitahiroshimense</name>
    <dbReference type="NCBI Taxonomy" id="470446"/>
    <lineage>
        <taxon>Bacteria</taxon>
        <taxon>Pseudomonadati</taxon>
        <taxon>Bacteroidota</taxon>
        <taxon>Sphingobacteriia</taxon>
        <taxon>Sphingobacteriales</taxon>
        <taxon>Sphingobacteriaceae</taxon>
        <taxon>Sphingobacterium</taxon>
    </lineage>
</organism>
<evidence type="ECO:0000313" key="8">
    <source>
        <dbReference type="Proteomes" id="UP001409291"/>
    </source>
</evidence>
<keyword evidence="7" id="KW-0675">Receptor</keyword>
<proteinExistence type="predicted"/>
<dbReference type="PANTHER" id="PTHR40980">
    <property type="entry name" value="PLUG DOMAIN-CONTAINING PROTEIN"/>
    <property type="match status" value="1"/>
</dbReference>
<keyword evidence="3" id="KW-0998">Cell outer membrane</keyword>
<dbReference type="InterPro" id="IPR012910">
    <property type="entry name" value="Plug_dom"/>
</dbReference>
<dbReference type="InterPro" id="IPR041700">
    <property type="entry name" value="OMP_b-brl_3"/>
</dbReference>
<feature type="chain" id="PRO_5046238543" evidence="4">
    <location>
        <begin position="26"/>
        <end position="957"/>
    </location>
</feature>
<sequence>MKSQLTLKKFVATLILLVIATAVFAQGSGKVVGKVSNSKTGETIAGVTVKILNTSRAGSTDVTGNYNIPGLSVGKYILEFSYVGYGTKQISDVEIKNNEITSLDIILDNSEGNVLEQVVIRGTYKKESIGALYAQQKNSISISDGISAEVIKRTPDKNTGEVLKRVSGASVQDNKFIVIRGLSDRYNAALLNNSPLPSTEPDRKAFSFDIIPSSLIDNIVISKTATADLPGDLTGGAVNVKTKDFPDRKTVEISVGLGGNTQTTFKDFYGSKRTAGNYFGIKNPDNNLPSTFPKDRASYTDLNFEQKADHTKAFKNTFGYEKLGKSLPYQNMQFIYGNSYRLSNDGKLGFIGSFTYRNSESKTNEIRNDFNGLDQGLNSYYSQYEDNYYRFNSSIGALANVSYIKDNFKISLKNIYNQSLDQNFINRTGVLENESLRKSTLLEVHQKRMLNSVLDGEYLMNADKQTKLSWNLSYSNINDDTPDLRQLSYVKNIAYKDDPSVPFEAAIPKGSASSEQAGKFYSNLNENIYSGALNWSQGLNLLGLAQTLKVGVFKQYKKRDMNARVLGFVNKIEDYEENKRLLQLPQDQLFAQENIAKNKFFIDDITNPTNSFEGIGDLNGGFGMLSGNVSEKLKATVGLRVENYIEKLKTGSISADVNNNVNNTYTDFLPSLNLTYELNTKTNLRFSFSNTVARAQFRELAAFSFYDFVTGNVKIGNPDLKRTRISNLDLRYEFYPSLGKLFSVSAFYKNLTDPIESNIIAGSTSASKSMSFTNAPKAYIMGGEVEIRHDLGIFNENSELLKNLTFSANASLIKSEVNFEGKEPLLENKRSLYGQSPYLLNTGLQYSSKGGWESSIFFNRIGRRIDIVGFGNYVNGEFQDEYATIYEAPRSMLDFQLAKKIIANKAELKFNAGNILDSKVVFYQDIDKSGKYNIDSDQLINSVKYGRNFSLSFSYKF</sequence>
<accession>A0ABV0C191</accession>
<dbReference type="InterPro" id="IPR036942">
    <property type="entry name" value="Beta-barrel_TonB_sf"/>
</dbReference>
<keyword evidence="8" id="KW-1185">Reference proteome</keyword>
<dbReference type="InterPro" id="IPR008969">
    <property type="entry name" value="CarboxyPept-like_regulatory"/>
</dbReference>
<dbReference type="Pfam" id="PF07715">
    <property type="entry name" value="Plug"/>
    <property type="match status" value="1"/>
</dbReference>
<evidence type="ECO:0000259" key="6">
    <source>
        <dbReference type="Pfam" id="PF14905"/>
    </source>
</evidence>
<dbReference type="Pfam" id="PF13715">
    <property type="entry name" value="CarbopepD_reg_2"/>
    <property type="match status" value="1"/>
</dbReference>
<dbReference type="Proteomes" id="UP001409291">
    <property type="component" value="Unassembled WGS sequence"/>
</dbReference>
<evidence type="ECO:0000256" key="4">
    <source>
        <dbReference type="SAM" id="SignalP"/>
    </source>
</evidence>
<dbReference type="RefSeq" id="WP_346583406.1">
    <property type="nucleotide sequence ID" value="NZ_JBDJLH010000009.1"/>
</dbReference>
<dbReference type="EMBL" id="JBDJNQ010000019">
    <property type="protein sequence ID" value="MEN5380532.1"/>
    <property type="molecule type" value="Genomic_DNA"/>
</dbReference>
<dbReference type="PANTHER" id="PTHR40980:SF5">
    <property type="entry name" value="TONB-DEPENDENT RECEPTOR"/>
    <property type="match status" value="1"/>
</dbReference>
<feature type="domain" description="TonB-dependent receptor plug" evidence="5">
    <location>
        <begin position="139"/>
        <end position="236"/>
    </location>
</feature>
<feature type="domain" description="Outer membrane protein beta-barrel" evidence="6">
    <location>
        <begin position="593"/>
        <end position="955"/>
    </location>
</feature>
<gene>
    <name evidence="7" type="ORF">ABE541_24950</name>
</gene>
<evidence type="ECO:0000256" key="1">
    <source>
        <dbReference type="ARBA" id="ARBA00004442"/>
    </source>
</evidence>
<keyword evidence="4" id="KW-0732">Signal</keyword>
<evidence type="ECO:0000256" key="2">
    <source>
        <dbReference type="ARBA" id="ARBA00023136"/>
    </source>
</evidence>
<dbReference type="SUPFAM" id="SSF56935">
    <property type="entry name" value="Porins"/>
    <property type="match status" value="1"/>
</dbReference>
<dbReference type="Gene3D" id="2.60.40.1120">
    <property type="entry name" value="Carboxypeptidase-like, regulatory domain"/>
    <property type="match status" value="1"/>
</dbReference>
<evidence type="ECO:0000259" key="5">
    <source>
        <dbReference type="Pfam" id="PF07715"/>
    </source>
</evidence>
<comment type="caution">
    <text evidence="7">The sequence shown here is derived from an EMBL/GenBank/DDBJ whole genome shotgun (WGS) entry which is preliminary data.</text>
</comment>
<evidence type="ECO:0000256" key="3">
    <source>
        <dbReference type="ARBA" id="ARBA00023237"/>
    </source>
</evidence>
<reference evidence="7 8" key="1">
    <citation type="submission" date="2024-04" db="EMBL/GenBank/DDBJ databases">
        <title>WGS of bacteria from Torrens River.</title>
        <authorList>
            <person name="Wyrsch E.R."/>
            <person name="Drigo B."/>
        </authorList>
    </citation>
    <scope>NUCLEOTIDE SEQUENCE [LARGE SCALE GENOMIC DNA]</scope>
    <source>
        <strain evidence="7 8">TWI391</strain>
    </source>
</reference>
<feature type="signal peptide" evidence="4">
    <location>
        <begin position="1"/>
        <end position="25"/>
    </location>
</feature>
<evidence type="ECO:0000313" key="7">
    <source>
        <dbReference type="EMBL" id="MEN5380532.1"/>
    </source>
</evidence>